<gene>
    <name evidence="2" type="ORF">C9374_004976</name>
</gene>
<keyword evidence="3" id="KW-1185">Reference proteome</keyword>
<dbReference type="AlphaFoldDB" id="A0AA88GL87"/>
<keyword evidence="1" id="KW-0812">Transmembrane</keyword>
<reference evidence="2 3" key="1">
    <citation type="journal article" date="2018" name="BMC Genomics">
        <title>The genome of Naegleria lovaniensis, the basis for a comparative approach to unravel pathogenicity factors of the human pathogenic amoeba N. fowleri.</title>
        <authorList>
            <person name="Liechti N."/>
            <person name="Schurch N."/>
            <person name="Bruggmann R."/>
            <person name="Wittwer M."/>
        </authorList>
    </citation>
    <scope>NUCLEOTIDE SEQUENCE [LARGE SCALE GENOMIC DNA]</scope>
    <source>
        <strain evidence="2 3">ATCC 30569</strain>
    </source>
</reference>
<organism evidence="2 3">
    <name type="scientific">Naegleria lovaniensis</name>
    <name type="common">Amoeba</name>
    <dbReference type="NCBI Taxonomy" id="51637"/>
    <lineage>
        <taxon>Eukaryota</taxon>
        <taxon>Discoba</taxon>
        <taxon>Heterolobosea</taxon>
        <taxon>Tetramitia</taxon>
        <taxon>Eutetramitia</taxon>
        <taxon>Vahlkampfiidae</taxon>
        <taxon>Naegleria</taxon>
    </lineage>
</organism>
<evidence type="ECO:0000313" key="2">
    <source>
        <dbReference type="EMBL" id="KAG2383009.1"/>
    </source>
</evidence>
<evidence type="ECO:0000313" key="3">
    <source>
        <dbReference type="Proteomes" id="UP000816034"/>
    </source>
</evidence>
<dbReference type="Proteomes" id="UP000816034">
    <property type="component" value="Unassembled WGS sequence"/>
</dbReference>
<sequence length="891" mass="99731">MFDRHDELCRSSKSCSLMTTPSTIIKKQFDRSQLGLSMMIILATCSLILVLTLPIASFAQELCRGKMPTWKQRLCRDKTSTFQPSWCRFQNPFASVPFLFSDGRFPQLPSAESGIVCETSVSGVLSMLNGTIIGSGGDGSHPVISPRDKCKYITKINTLEFDRLPEGENRYVVFGLVSGEIVLVNFNKDKAFLAGKTSDRSTVQFMDAIAHNGSNILIATISKENAVSLFTGEMTGSPDSINACPYRQEPSHMQPLDVRFTVYMGKVYLGVLYYNHQDRKFRLRFNLLDGCEISSTQFLQFDILAPFTSNLSFRPFSQSGLFGNTFTTASAQKFRLLLQFTTKKHVKIVEFLPQNSSIYYHVDMTQVDSSSFYVAAEDEEITGATIANEFIRRIDLEKSTCENIVGNPSQGLNLVLSLKKPNYSHYLKARNLLEFGVYAFYNDTNRVFDNPAGRANTSLCSIVNGTFWNSETQKCQESFNIETKLEGFLENENVLEIRSRYYDVPSNFSFILNQDLTEMIDVEKTCTIGGVIIPQCEKLLNGSNCYFQALNKLGQLFVPQFLQDYMVNQIFISKSGKEILVYGLQQELCSMNALVMESYNKIRLVGESEFLEASSNAQHLFVTVWRERWELQSQQRFYNICQTLKSNPEDQFLKPFQSACSSTPEAIPVNLNHFGQYTSSCFSGMSCPSIRKVILNTVPEGHYTERPNAVKECEVSNFCVSGVQQPCPPGFMCPFKGMTKPIACSFDTVNTASDIDTREVSQWPGPKGSSTCARKGTSFPEPCPNGTFCITPYFPALPISPGLYIQDQSTIKKCEIGDYCNLGRFVVSGEDAATNQTSLKCPEQTYCENPSIVEPTVCIPTSNLSLYCPPGTSTRNLCAPGFYCPRPTENE</sequence>
<evidence type="ECO:0000256" key="1">
    <source>
        <dbReference type="SAM" id="Phobius"/>
    </source>
</evidence>
<keyword evidence="1" id="KW-1133">Transmembrane helix</keyword>
<protein>
    <submittedName>
        <fullName evidence="2">Uncharacterized protein</fullName>
    </submittedName>
</protein>
<dbReference type="RefSeq" id="XP_044548688.1">
    <property type="nucleotide sequence ID" value="XM_044694674.1"/>
</dbReference>
<accession>A0AA88GL87</accession>
<dbReference type="GeneID" id="68097431"/>
<name>A0AA88GL87_NAELO</name>
<comment type="caution">
    <text evidence="2">The sequence shown here is derived from an EMBL/GenBank/DDBJ whole genome shotgun (WGS) entry which is preliminary data.</text>
</comment>
<proteinExistence type="predicted"/>
<feature type="transmembrane region" description="Helical" evidence="1">
    <location>
        <begin position="34"/>
        <end position="59"/>
    </location>
</feature>
<keyword evidence="1" id="KW-0472">Membrane</keyword>
<dbReference type="EMBL" id="PYSW02000022">
    <property type="protein sequence ID" value="KAG2383009.1"/>
    <property type="molecule type" value="Genomic_DNA"/>
</dbReference>